<evidence type="ECO:0000313" key="1">
    <source>
        <dbReference type="EMBL" id="EGE08014.1"/>
    </source>
</evidence>
<dbReference type="Proteomes" id="UP000009169">
    <property type="component" value="Unassembled WGS sequence"/>
</dbReference>
<gene>
    <name evidence="1" type="ORF">TEQG_07000</name>
</gene>
<organism evidence="1 2">
    <name type="scientific">Trichophyton equinum (strain ATCC MYA-4606 / CBS 127.97)</name>
    <name type="common">Horse ringworm fungus</name>
    <dbReference type="NCBI Taxonomy" id="559882"/>
    <lineage>
        <taxon>Eukaryota</taxon>
        <taxon>Fungi</taxon>
        <taxon>Dikarya</taxon>
        <taxon>Ascomycota</taxon>
        <taxon>Pezizomycotina</taxon>
        <taxon>Eurotiomycetes</taxon>
        <taxon>Eurotiomycetidae</taxon>
        <taxon>Onygenales</taxon>
        <taxon>Arthrodermataceae</taxon>
        <taxon>Trichophyton</taxon>
    </lineage>
</organism>
<sequence>MRSEAVARTSRSQEVADVRSLFSGYGCTAASRSAPFAIPNLHPLAPLGFSKENLKPVHRCLPVTDNAHWTECHIGKSLWLAVPPSYHPHALGASVSSGFSDINSHSVDSHPLMSFPLTIVMPTYVKSSMSSPPSVARSQEFVASSGLLFLVSDDIPPSHFLSPTTKAKAKESTPVH</sequence>
<proteinExistence type="predicted"/>
<reference evidence="2" key="1">
    <citation type="journal article" date="2012" name="MBio">
        <title>Comparative genome analysis of Trichophyton rubrum and related dermatophytes reveals candidate genes involved in infection.</title>
        <authorList>
            <person name="Martinez D.A."/>
            <person name="Oliver B.G."/>
            <person name="Graeser Y."/>
            <person name="Goldberg J.M."/>
            <person name="Li W."/>
            <person name="Martinez-Rossi N.M."/>
            <person name="Monod M."/>
            <person name="Shelest E."/>
            <person name="Barton R.C."/>
            <person name="Birch E."/>
            <person name="Brakhage A.A."/>
            <person name="Chen Z."/>
            <person name="Gurr S.J."/>
            <person name="Heiman D."/>
            <person name="Heitman J."/>
            <person name="Kosti I."/>
            <person name="Rossi A."/>
            <person name="Saif S."/>
            <person name="Samalova M."/>
            <person name="Saunders C.W."/>
            <person name="Shea T."/>
            <person name="Summerbell R.C."/>
            <person name="Xu J."/>
            <person name="Young S."/>
            <person name="Zeng Q."/>
            <person name="Birren B.W."/>
            <person name="Cuomo C.A."/>
            <person name="White T.C."/>
        </authorList>
    </citation>
    <scope>NUCLEOTIDE SEQUENCE [LARGE SCALE GENOMIC DNA]</scope>
    <source>
        <strain evidence="2">ATCC MYA-4606 / CBS 127.97</strain>
    </source>
</reference>
<keyword evidence="2" id="KW-1185">Reference proteome</keyword>
<accession>F2Q1J6</accession>
<dbReference type="VEuPathDB" id="FungiDB:TEQG_07000"/>
<evidence type="ECO:0000313" key="2">
    <source>
        <dbReference type="Proteomes" id="UP000009169"/>
    </source>
</evidence>
<dbReference type="AlphaFoldDB" id="F2Q1J6"/>
<dbReference type="EMBL" id="DS995770">
    <property type="protein sequence ID" value="EGE08014.1"/>
    <property type="molecule type" value="Genomic_DNA"/>
</dbReference>
<protein>
    <submittedName>
        <fullName evidence="1">Uncharacterized protein</fullName>
    </submittedName>
</protein>
<name>F2Q1J6_TRIEC</name>
<dbReference type="HOGENOM" id="CLU_1526250_0_0_1"/>